<keyword evidence="5" id="KW-0489">Methyltransferase</keyword>
<dbReference type="Proteomes" id="UP000598360">
    <property type="component" value="Unassembled WGS sequence"/>
</dbReference>
<feature type="binding site" evidence="2">
    <location>
        <position position="71"/>
    </location>
    <ligand>
        <name>S-adenosyl-L-methionine</name>
        <dbReference type="ChEBI" id="CHEBI:59789"/>
    </ligand>
</feature>
<evidence type="ECO:0000256" key="2">
    <source>
        <dbReference type="PIRSR" id="PIRSR018249-2"/>
    </source>
</evidence>
<dbReference type="GO" id="GO:0046872">
    <property type="term" value="F:metal ion binding"/>
    <property type="evidence" value="ECO:0007669"/>
    <property type="project" value="UniProtKB-KW"/>
</dbReference>
<dbReference type="Gene3D" id="3.40.50.150">
    <property type="entry name" value="Vaccinia Virus protein VP39"/>
    <property type="match status" value="1"/>
</dbReference>
<dbReference type="InterPro" id="IPR029063">
    <property type="entry name" value="SAM-dependent_MTases_sf"/>
</dbReference>
<accession>A0A929FZ42</accession>
<dbReference type="GO" id="GO:0032259">
    <property type="term" value="P:methylation"/>
    <property type="evidence" value="ECO:0007669"/>
    <property type="project" value="UniProtKB-KW"/>
</dbReference>
<feature type="binding site" evidence="1">
    <location>
        <position position="27"/>
    </location>
    <ligand>
        <name>Zn(2+)</name>
        <dbReference type="ChEBI" id="CHEBI:29105"/>
    </ligand>
</feature>
<dbReference type="InterPro" id="IPR013216">
    <property type="entry name" value="Methyltransf_11"/>
</dbReference>
<evidence type="ECO:0000259" key="3">
    <source>
        <dbReference type="Pfam" id="PF08241"/>
    </source>
</evidence>
<sequence length="273" mass="28470">MRDDVQALLACPHCGGSFTSRPAGLLCSSGHAFDIARQGYVSLLTGARRAGDGDTAAMVAERARFLEAGHYAPISAAVAESATGTALLDIGAGPGHHLARVLDALPGSVGVALDVSKYAARRAAKAHPAIGSAVADAWHGLPVRSGAISTVLDVFSPRNAAEMHRVLQPGGRLVVVVPGPDHLAELVAQLGLLGVDRRKRERLDEQLGELFEPVAEREVGFRMRLDRDAAAALVGMGPNAFHGSGQAAREQLAAAAEPVEVTADVRVHVFARR</sequence>
<dbReference type="AlphaFoldDB" id="A0A929FZ42"/>
<dbReference type="Pfam" id="PF21302">
    <property type="entry name" value="Zn_ribbon_RlmA"/>
    <property type="match status" value="1"/>
</dbReference>
<feature type="binding site" evidence="1">
    <location>
        <position position="31"/>
    </location>
    <ligand>
        <name>Zn(2+)</name>
        <dbReference type="ChEBI" id="CHEBI:29105"/>
    </ligand>
</feature>
<feature type="domain" description="23S rRNA (guanine(745)-N(1))-methyltransferase N-terminal" evidence="4">
    <location>
        <begin position="10"/>
        <end position="44"/>
    </location>
</feature>
<feature type="binding site" evidence="2">
    <location>
        <position position="182"/>
    </location>
    <ligand>
        <name>S-adenosyl-L-methionine</name>
        <dbReference type="ChEBI" id="CHEBI:59789"/>
    </ligand>
</feature>
<keyword evidence="2" id="KW-0949">S-adenosyl-L-methionine</keyword>
<name>A0A929FZ42_9PSEU</name>
<evidence type="ECO:0000313" key="5">
    <source>
        <dbReference type="EMBL" id="MBE9373357.1"/>
    </source>
</evidence>
<dbReference type="InterPro" id="IPR016718">
    <property type="entry name" value="rRNA_m1G-MeTrfase_A_prd"/>
</dbReference>
<evidence type="ECO:0000313" key="6">
    <source>
        <dbReference type="Proteomes" id="UP000598360"/>
    </source>
</evidence>
<reference evidence="5" key="1">
    <citation type="submission" date="2020-10" db="EMBL/GenBank/DDBJ databases">
        <title>Diversity and distribution of actinomycetes associated with coral in the coast of Hainan.</title>
        <authorList>
            <person name="Li F."/>
        </authorList>
    </citation>
    <scope>NUCLEOTIDE SEQUENCE</scope>
    <source>
        <strain evidence="5">HNM0983</strain>
    </source>
</reference>
<dbReference type="InterPro" id="IPR048647">
    <property type="entry name" value="RlmA_N"/>
</dbReference>
<proteinExistence type="predicted"/>
<dbReference type="Pfam" id="PF08241">
    <property type="entry name" value="Methyltransf_11"/>
    <property type="match status" value="1"/>
</dbReference>
<keyword evidence="1" id="KW-0862">Zinc</keyword>
<feature type="domain" description="Methyltransferase type 11" evidence="3">
    <location>
        <begin position="88"/>
        <end position="175"/>
    </location>
</feature>
<gene>
    <name evidence="5" type="ORF">IQ251_02745</name>
</gene>
<dbReference type="GO" id="GO:0008757">
    <property type="term" value="F:S-adenosylmethionine-dependent methyltransferase activity"/>
    <property type="evidence" value="ECO:0007669"/>
    <property type="project" value="InterPro"/>
</dbReference>
<evidence type="ECO:0000256" key="1">
    <source>
        <dbReference type="PIRSR" id="PIRSR018249-1"/>
    </source>
</evidence>
<evidence type="ECO:0000259" key="4">
    <source>
        <dbReference type="Pfam" id="PF21302"/>
    </source>
</evidence>
<dbReference type="SUPFAM" id="SSF53335">
    <property type="entry name" value="S-adenosyl-L-methionine-dependent methyltransferases"/>
    <property type="match status" value="1"/>
</dbReference>
<dbReference type="EMBL" id="JADEYC010000005">
    <property type="protein sequence ID" value="MBE9373357.1"/>
    <property type="molecule type" value="Genomic_DNA"/>
</dbReference>
<protein>
    <submittedName>
        <fullName evidence="5">Methyltransferase domain-containing protein</fullName>
    </submittedName>
</protein>
<organism evidence="5 6">
    <name type="scientific">Saccharopolyspora montiporae</name>
    <dbReference type="NCBI Taxonomy" id="2781240"/>
    <lineage>
        <taxon>Bacteria</taxon>
        <taxon>Bacillati</taxon>
        <taxon>Actinomycetota</taxon>
        <taxon>Actinomycetes</taxon>
        <taxon>Pseudonocardiales</taxon>
        <taxon>Pseudonocardiaceae</taxon>
        <taxon>Saccharopolyspora</taxon>
    </lineage>
</organism>
<keyword evidence="6" id="KW-1185">Reference proteome</keyword>
<dbReference type="PIRSF" id="PIRSF018249">
    <property type="entry name" value="MyrA_prd"/>
    <property type="match status" value="1"/>
</dbReference>
<keyword evidence="1" id="KW-0479">Metal-binding</keyword>
<keyword evidence="5" id="KW-0808">Transferase</keyword>
<comment type="caution">
    <text evidence="5">The sequence shown here is derived from an EMBL/GenBank/DDBJ whole genome shotgun (WGS) entry which is preliminary data.</text>
</comment>